<dbReference type="EMBL" id="CP060139">
    <property type="protein sequence ID" value="QNR25136.1"/>
    <property type="molecule type" value="Genomic_DNA"/>
</dbReference>
<accession>A0A7H0VHD8</accession>
<name>A0A7H0VHD8_9FLAO</name>
<proteinExistence type="predicted"/>
<dbReference type="RefSeq" id="WP_210759662.1">
    <property type="nucleotide sequence ID" value="NZ_CP060139.1"/>
</dbReference>
<dbReference type="Proteomes" id="UP000516305">
    <property type="component" value="Chromosome"/>
</dbReference>
<gene>
    <name evidence="1" type="ORF">H4K34_04675</name>
</gene>
<evidence type="ECO:0000313" key="1">
    <source>
        <dbReference type="EMBL" id="QNR25136.1"/>
    </source>
</evidence>
<dbReference type="AlphaFoldDB" id="A0A7H0VHD8"/>
<keyword evidence="2" id="KW-1185">Reference proteome</keyword>
<dbReference type="KEGG" id="chyd:H4K34_04675"/>
<organism evidence="1 2">
    <name type="scientific">Croceimicrobium hydrocarbonivorans</name>
    <dbReference type="NCBI Taxonomy" id="2761580"/>
    <lineage>
        <taxon>Bacteria</taxon>
        <taxon>Pseudomonadati</taxon>
        <taxon>Bacteroidota</taxon>
        <taxon>Flavobacteriia</taxon>
        <taxon>Flavobacteriales</taxon>
        <taxon>Owenweeksiaceae</taxon>
        <taxon>Croceimicrobium</taxon>
    </lineage>
</organism>
<protein>
    <submittedName>
        <fullName evidence="1">Uncharacterized protein</fullName>
    </submittedName>
</protein>
<sequence length="156" mass="18467">MDWKRLENTIHQFATEIDAKVEKRVISSIGYKAECYEFKDSADLYYRFQITKPRIELGSSFSIRSERPEKDIDIKARKWLFLGPRIKASPNPSRILSDLLRSLTDKLDQFTIQTDPFDLTFRTKLIDLDIDTLRLIRQIHLELKNNYADQITPTYH</sequence>
<evidence type="ECO:0000313" key="2">
    <source>
        <dbReference type="Proteomes" id="UP000516305"/>
    </source>
</evidence>
<reference evidence="1 2" key="1">
    <citation type="submission" date="2020-08" db="EMBL/GenBank/DDBJ databases">
        <title>Croceimicrobium hydrocarbonivorans gen. nov., sp. nov., a novel marine bacterium isolated from a bacterial consortium that degrades polyethylene terephthalate.</title>
        <authorList>
            <person name="Liu R."/>
        </authorList>
    </citation>
    <scope>NUCLEOTIDE SEQUENCE [LARGE SCALE GENOMIC DNA]</scope>
    <source>
        <strain evidence="1 2">A20-9</strain>
    </source>
</reference>